<gene>
    <name evidence="2" type="ORF">LAZ67_14001225</name>
</gene>
<name>A0ABY6L8I6_9ARAC</name>
<evidence type="ECO:0000259" key="1">
    <source>
        <dbReference type="Pfam" id="PF17906"/>
    </source>
</evidence>
<dbReference type="Pfam" id="PF17906">
    <property type="entry name" value="HTH_48"/>
    <property type="match status" value="1"/>
</dbReference>
<dbReference type="PANTHER" id="PTHR46060">
    <property type="entry name" value="MARINER MOS1 TRANSPOSASE-LIKE PROTEIN"/>
    <property type="match status" value="1"/>
</dbReference>
<evidence type="ECO:0000313" key="2">
    <source>
        <dbReference type="EMBL" id="UYV76576.1"/>
    </source>
</evidence>
<dbReference type="Gene3D" id="3.40.50.300">
    <property type="entry name" value="P-loop containing nucleotide triphosphate hydrolases"/>
    <property type="match status" value="1"/>
</dbReference>
<dbReference type="EMBL" id="CP092876">
    <property type="protein sequence ID" value="UYV76576.1"/>
    <property type="molecule type" value="Genomic_DNA"/>
</dbReference>
<accession>A0ABY6L8I6</accession>
<dbReference type="InterPro" id="IPR027417">
    <property type="entry name" value="P-loop_NTPase"/>
</dbReference>
<dbReference type="CDD" id="cd18809">
    <property type="entry name" value="SF1_C_RecD"/>
    <property type="match status" value="1"/>
</dbReference>
<dbReference type="Proteomes" id="UP001235939">
    <property type="component" value="Chromosome 14"/>
</dbReference>
<evidence type="ECO:0000313" key="3">
    <source>
        <dbReference type="Proteomes" id="UP001235939"/>
    </source>
</evidence>
<feature type="domain" description="Mos1 transposase HTH" evidence="1">
    <location>
        <begin position="122"/>
        <end position="164"/>
    </location>
</feature>
<organism evidence="2 3">
    <name type="scientific">Cordylochernes scorpioides</name>
    <dbReference type="NCBI Taxonomy" id="51811"/>
    <lineage>
        <taxon>Eukaryota</taxon>
        <taxon>Metazoa</taxon>
        <taxon>Ecdysozoa</taxon>
        <taxon>Arthropoda</taxon>
        <taxon>Chelicerata</taxon>
        <taxon>Arachnida</taxon>
        <taxon>Pseudoscorpiones</taxon>
        <taxon>Cheliferoidea</taxon>
        <taxon>Chernetidae</taxon>
        <taxon>Cordylochernes</taxon>
    </lineage>
</organism>
<reference evidence="2 3" key="1">
    <citation type="submission" date="2022-01" db="EMBL/GenBank/DDBJ databases">
        <title>A chromosomal length assembly of Cordylochernes scorpioides.</title>
        <authorList>
            <person name="Zeh D."/>
            <person name="Zeh J."/>
        </authorList>
    </citation>
    <scope>NUCLEOTIDE SEQUENCE [LARGE SCALE GENOMIC DNA]</scope>
    <source>
        <strain evidence="2">IN4F17</strain>
        <tissue evidence="2">Whole Body</tissue>
    </source>
</reference>
<keyword evidence="3" id="KW-1185">Reference proteome</keyword>
<protein>
    <recommendedName>
        <fullName evidence="1">Mos1 transposase HTH domain-containing protein</fullName>
    </recommendedName>
</protein>
<dbReference type="SUPFAM" id="SSF52540">
    <property type="entry name" value="P-loop containing nucleoside triphosphate hydrolases"/>
    <property type="match status" value="1"/>
</dbReference>
<dbReference type="PANTHER" id="PTHR46060:SF1">
    <property type="entry name" value="MARINER MOS1 TRANSPOSASE-LIKE PROTEIN"/>
    <property type="match status" value="1"/>
</dbReference>
<dbReference type="Gene3D" id="1.10.10.1450">
    <property type="match status" value="1"/>
</dbReference>
<sequence length="236" mass="26729">MVELSVLSAGPAEPRFFSEFVTAPPPPFSSGLGTGKGGVAILHAVLVSKIFLAPSDINFTLNLKRQEFPLRLAFPMTINKAQGQTFTRVCLLLQEPVFTHGQLYVAFSRLGSVSAMLSFEQRANINFFVKLKRSFTETLALMNDAYEEEKLSRTPVHFWYKRFKDSIEDYSRSGRLLTSTTDRNFGQVPEETTEREIKEMVVREKLPSQNYISTITNVPLSPVNRIIKEKSRLKNT</sequence>
<proteinExistence type="predicted"/>
<dbReference type="InterPro" id="IPR052709">
    <property type="entry name" value="Transposase-MT_Hybrid"/>
</dbReference>
<dbReference type="InterPro" id="IPR041426">
    <property type="entry name" value="Mos1_HTH"/>
</dbReference>